<feature type="domain" description="F-box" evidence="1">
    <location>
        <begin position="24"/>
        <end position="60"/>
    </location>
</feature>
<organism evidence="2 3">
    <name type="scientific">Saponaria officinalis</name>
    <name type="common">Common soapwort</name>
    <name type="synonym">Lychnis saponaria</name>
    <dbReference type="NCBI Taxonomy" id="3572"/>
    <lineage>
        <taxon>Eukaryota</taxon>
        <taxon>Viridiplantae</taxon>
        <taxon>Streptophyta</taxon>
        <taxon>Embryophyta</taxon>
        <taxon>Tracheophyta</taxon>
        <taxon>Spermatophyta</taxon>
        <taxon>Magnoliopsida</taxon>
        <taxon>eudicotyledons</taxon>
        <taxon>Gunneridae</taxon>
        <taxon>Pentapetalae</taxon>
        <taxon>Caryophyllales</taxon>
        <taxon>Caryophyllaceae</taxon>
        <taxon>Caryophylleae</taxon>
        <taxon>Saponaria</taxon>
    </lineage>
</organism>
<dbReference type="InterPro" id="IPR055411">
    <property type="entry name" value="LRR_FXL15/At3g58940/PEG3-like"/>
</dbReference>
<sequence>MCYQVVHHPKECRKILEMSDKGNLDKISTLPDELLANILSSLPTLSAVQTSILSSRWRHLFTLTRNLSIDDREYFGTASLAQSEERRMSFERFVDGVFALHGISPIHKLKLIITFTYDCPHLPLWITAAILKGVQHLDLCIGNHPNALPSCIFDCQTLTTLDILALTNKGYDLSVPGLVCLPSLTTLKLNNMRILDGDSVNRFFVGCSHLKELYLHFCRFTTDHVCISATELRTLRIICCSGHLVIDAPKLANLLHICMPPFLGVGVKNLRSLLSVELCLLLTSRPPQVLHDIIRGANNAKELILKDSAVQLLTMVGDNPIPTHSKLEKLQLGFCCHDTWKYLMVWPKNSPQLETIIFTEGLIEMDDTKDELHPDVALPPFSSNVRTIKVHQFTGRKVEILLLKYLLENAGVLQRLILIKDDTMEMNQELQVSKELPLLPKASTYCTIELIEP</sequence>
<dbReference type="InterPro" id="IPR036047">
    <property type="entry name" value="F-box-like_dom_sf"/>
</dbReference>
<dbReference type="SMART" id="SM00579">
    <property type="entry name" value="FBD"/>
    <property type="match status" value="1"/>
</dbReference>
<dbReference type="Pfam" id="PF08387">
    <property type="entry name" value="FBD"/>
    <property type="match status" value="1"/>
</dbReference>
<dbReference type="Gene3D" id="3.80.10.10">
    <property type="entry name" value="Ribonuclease Inhibitor"/>
    <property type="match status" value="1"/>
</dbReference>
<dbReference type="Proteomes" id="UP001443914">
    <property type="component" value="Unassembled WGS sequence"/>
</dbReference>
<dbReference type="Gene3D" id="1.20.1280.50">
    <property type="match status" value="1"/>
</dbReference>
<protein>
    <recommendedName>
        <fullName evidence="1">F-box domain-containing protein</fullName>
    </recommendedName>
</protein>
<evidence type="ECO:0000313" key="2">
    <source>
        <dbReference type="EMBL" id="KAK9715241.1"/>
    </source>
</evidence>
<dbReference type="PANTHER" id="PTHR31900:SF30">
    <property type="entry name" value="SUPERFAMILY PROTEIN, PUTATIVE-RELATED"/>
    <property type="match status" value="1"/>
</dbReference>
<dbReference type="Pfam" id="PF00646">
    <property type="entry name" value="F-box"/>
    <property type="match status" value="1"/>
</dbReference>
<dbReference type="PANTHER" id="PTHR31900">
    <property type="entry name" value="F-BOX/RNI SUPERFAMILY PROTEIN-RELATED"/>
    <property type="match status" value="1"/>
</dbReference>
<dbReference type="InterPro" id="IPR032675">
    <property type="entry name" value="LRR_dom_sf"/>
</dbReference>
<gene>
    <name evidence="2" type="ORF">RND81_06G152100</name>
</gene>
<dbReference type="AlphaFoldDB" id="A0AAW1KBL2"/>
<accession>A0AAW1KBL2</accession>
<dbReference type="SUPFAM" id="SSF52047">
    <property type="entry name" value="RNI-like"/>
    <property type="match status" value="1"/>
</dbReference>
<dbReference type="EMBL" id="JBDFQZ010000006">
    <property type="protein sequence ID" value="KAK9715241.1"/>
    <property type="molecule type" value="Genomic_DNA"/>
</dbReference>
<name>A0AAW1KBL2_SAPOF</name>
<evidence type="ECO:0000313" key="3">
    <source>
        <dbReference type="Proteomes" id="UP001443914"/>
    </source>
</evidence>
<dbReference type="InterPro" id="IPR053781">
    <property type="entry name" value="F-box_AtFBL13-like"/>
</dbReference>
<dbReference type="SUPFAM" id="SSF81383">
    <property type="entry name" value="F-box domain"/>
    <property type="match status" value="1"/>
</dbReference>
<evidence type="ECO:0000259" key="1">
    <source>
        <dbReference type="PROSITE" id="PS50181"/>
    </source>
</evidence>
<dbReference type="InterPro" id="IPR050232">
    <property type="entry name" value="FBL13/AtMIF1-like"/>
</dbReference>
<comment type="caution">
    <text evidence="2">The sequence shown here is derived from an EMBL/GenBank/DDBJ whole genome shotgun (WGS) entry which is preliminary data.</text>
</comment>
<dbReference type="Pfam" id="PF24758">
    <property type="entry name" value="LRR_At5g56370"/>
    <property type="match status" value="1"/>
</dbReference>
<dbReference type="InterPro" id="IPR006566">
    <property type="entry name" value="FBD"/>
</dbReference>
<keyword evidence="3" id="KW-1185">Reference proteome</keyword>
<dbReference type="PROSITE" id="PS50181">
    <property type="entry name" value="FBOX"/>
    <property type="match status" value="1"/>
</dbReference>
<dbReference type="InterPro" id="IPR001810">
    <property type="entry name" value="F-box_dom"/>
</dbReference>
<reference evidence="2" key="1">
    <citation type="submission" date="2024-03" db="EMBL/GenBank/DDBJ databases">
        <title>WGS assembly of Saponaria officinalis var. Norfolk2.</title>
        <authorList>
            <person name="Jenkins J."/>
            <person name="Shu S."/>
            <person name="Grimwood J."/>
            <person name="Barry K."/>
            <person name="Goodstein D."/>
            <person name="Schmutz J."/>
            <person name="Leebens-Mack J."/>
            <person name="Osbourn A."/>
        </authorList>
    </citation>
    <scope>NUCLEOTIDE SEQUENCE [LARGE SCALE GENOMIC DNA]</scope>
    <source>
        <strain evidence="2">JIC</strain>
    </source>
</reference>
<proteinExistence type="predicted"/>
<dbReference type="CDD" id="cd22160">
    <property type="entry name" value="F-box_AtFBL13-like"/>
    <property type="match status" value="1"/>
</dbReference>